<dbReference type="Proteomes" id="UP001196870">
    <property type="component" value="Unassembled WGS sequence"/>
</dbReference>
<sequence length="261" mass="26829">MRARPVSAARRIGIGVAAMLGAAVFAHAVRLAVPGEALALVLLFASWLVLGALATTAFEGGLVAGLLGLSGLLVLPLVMGFAVDVPLLGRRATLPVAEAPAARLTTRFRFTDARPRPALARVATIPIHGRYRQSGFAYVIAPVLPAGWRAGDPVPAWVIAEGHAPPAVWSEPGGQFIRALPKGDHAAAFWQVTGGGHLPDGTRPIVGRWVAGERDPVGEAWARLGLALAGGLLGWSAAVGLSGRRAGPVPDGRGQAGLPPD</sequence>
<evidence type="ECO:0000256" key="1">
    <source>
        <dbReference type="SAM" id="Phobius"/>
    </source>
</evidence>
<protein>
    <recommendedName>
        <fullName evidence="4">DUF4131 domain-containing protein</fullName>
    </recommendedName>
</protein>
<evidence type="ECO:0008006" key="4">
    <source>
        <dbReference type="Google" id="ProtNLM"/>
    </source>
</evidence>
<feature type="transmembrane region" description="Helical" evidence="1">
    <location>
        <begin position="12"/>
        <end position="31"/>
    </location>
</feature>
<feature type="transmembrane region" description="Helical" evidence="1">
    <location>
        <begin position="37"/>
        <end position="55"/>
    </location>
</feature>
<accession>A0ABS5ERY1</accession>
<keyword evidence="1" id="KW-0812">Transmembrane</keyword>
<organism evidence="2 3">
    <name type="scientific">Plastoroseomonas hellenica</name>
    <dbReference type="NCBI Taxonomy" id="2687306"/>
    <lineage>
        <taxon>Bacteria</taxon>
        <taxon>Pseudomonadati</taxon>
        <taxon>Pseudomonadota</taxon>
        <taxon>Alphaproteobacteria</taxon>
        <taxon>Acetobacterales</taxon>
        <taxon>Acetobacteraceae</taxon>
        <taxon>Plastoroseomonas</taxon>
    </lineage>
</organism>
<gene>
    <name evidence="2" type="ORF">GXW71_01720</name>
</gene>
<dbReference type="EMBL" id="JAAGBB010000002">
    <property type="protein sequence ID" value="MBR0663062.1"/>
    <property type="molecule type" value="Genomic_DNA"/>
</dbReference>
<keyword evidence="3" id="KW-1185">Reference proteome</keyword>
<feature type="transmembrane region" description="Helical" evidence="1">
    <location>
        <begin position="62"/>
        <end position="83"/>
    </location>
</feature>
<comment type="caution">
    <text evidence="2">The sequence shown here is derived from an EMBL/GenBank/DDBJ whole genome shotgun (WGS) entry which is preliminary data.</text>
</comment>
<name>A0ABS5ERY1_9PROT</name>
<proteinExistence type="predicted"/>
<evidence type="ECO:0000313" key="3">
    <source>
        <dbReference type="Proteomes" id="UP001196870"/>
    </source>
</evidence>
<evidence type="ECO:0000313" key="2">
    <source>
        <dbReference type="EMBL" id="MBR0663062.1"/>
    </source>
</evidence>
<reference evidence="3" key="1">
    <citation type="journal article" date="2021" name="Syst. Appl. Microbiol.">
        <title>Roseomonas hellenica sp. nov., isolated from roots of wild-growing Alkanna tinctoria.</title>
        <authorList>
            <person name="Rat A."/>
            <person name="Naranjo H.D."/>
            <person name="Lebbe L."/>
            <person name="Cnockaert M."/>
            <person name="Krigas N."/>
            <person name="Grigoriadou K."/>
            <person name="Maloupa E."/>
            <person name="Willems A."/>
        </authorList>
    </citation>
    <scope>NUCLEOTIDE SEQUENCE [LARGE SCALE GENOMIC DNA]</scope>
    <source>
        <strain evidence="3">LMG 31523</strain>
    </source>
</reference>
<dbReference type="RefSeq" id="WP_211850661.1">
    <property type="nucleotide sequence ID" value="NZ_JAAGBB010000002.1"/>
</dbReference>
<keyword evidence="1" id="KW-0472">Membrane</keyword>
<keyword evidence="1" id="KW-1133">Transmembrane helix</keyword>